<evidence type="ECO:0000313" key="3">
    <source>
        <dbReference type="Proteomes" id="UP000444185"/>
    </source>
</evidence>
<name>A0A844Y4R8_9SPHN</name>
<evidence type="ECO:0000256" key="1">
    <source>
        <dbReference type="SAM" id="Phobius"/>
    </source>
</evidence>
<protein>
    <recommendedName>
        <fullName evidence="4">DUF2306 domain-containing protein</fullName>
    </recommendedName>
</protein>
<dbReference type="EMBL" id="WTYF01000004">
    <property type="protein sequence ID" value="MXO52303.1"/>
    <property type="molecule type" value="Genomic_DNA"/>
</dbReference>
<accession>A0A844Y4R8</accession>
<sequence length="274" mass="30013">MPYKYGHYFVAFTLAITVGGFWASYFTASGPMPLAFHVHAVTAMTWLAFLLVQSVSIHSRRNALHKTMGQASFALFPLLMLGFVAIINLSASRYLAQESPFIMELGPAFGIAMVIALAAYLTLFYNALKHRRNIKLHAGYMLATPMILFESPFSRLMEHLFPWMNFIQSGGPRNVLDTIAISDTLVSAFALALYFRDRKHGAPWLMAAGFVMLQAVVTWFAPDMTFLNAPFKAYAQIPGSITLAAGALAGIAVTYFGWVAGSRPAAARAVPETG</sequence>
<keyword evidence="1" id="KW-0472">Membrane</keyword>
<comment type="caution">
    <text evidence="2">The sequence shown here is derived from an EMBL/GenBank/DDBJ whole genome shotgun (WGS) entry which is preliminary data.</text>
</comment>
<evidence type="ECO:0000313" key="2">
    <source>
        <dbReference type="EMBL" id="MXO52303.1"/>
    </source>
</evidence>
<dbReference type="OrthoDB" id="648493at2"/>
<dbReference type="Proteomes" id="UP000444185">
    <property type="component" value="Unassembled WGS sequence"/>
</dbReference>
<feature type="transmembrane region" description="Helical" evidence="1">
    <location>
        <begin position="73"/>
        <end position="96"/>
    </location>
</feature>
<dbReference type="AlphaFoldDB" id="A0A844Y4R8"/>
<reference evidence="2 3" key="1">
    <citation type="submission" date="2019-12" db="EMBL/GenBank/DDBJ databases">
        <title>Genomic-based taxomic classification of the family Erythrobacteraceae.</title>
        <authorList>
            <person name="Xu L."/>
        </authorList>
    </citation>
    <scope>NUCLEOTIDE SEQUENCE [LARGE SCALE GENOMIC DNA]</scope>
    <source>
        <strain evidence="2 3">DSM 16225</strain>
    </source>
</reference>
<feature type="transmembrane region" description="Helical" evidence="1">
    <location>
        <begin position="233"/>
        <end position="258"/>
    </location>
</feature>
<keyword evidence="1" id="KW-0812">Transmembrane</keyword>
<feature type="transmembrane region" description="Helical" evidence="1">
    <location>
        <begin position="108"/>
        <end position="126"/>
    </location>
</feature>
<gene>
    <name evidence="2" type="ORF">GRI42_13395</name>
</gene>
<organism evidence="2 3">
    <name type="scientific">Qipengyuania gaetbuli</name>
    <dbReference type="NCBI Taxonomy" id="266952"/>
    <lineage>
        <taxon>Bacteria</taxon>
        <taxon>Pseudomonadati</taxon>
        <taxon>Pseudomonadota</taxon>
        <taxon>Alphaproteobacteria</taxon>
        <taxon>Sphingomonadales</taxon>
        <taxon>Erythrobacteraceae</taxon>
        <taxon>Qipengyuania</taxon>
    </lineage>
</organism>
<feature type="transmembrane region" description="Helical" evidence="1">
    <location>
        <begin position="34"/>
        <end position="52"/>
    </location>
</feature>
<evidence type="ECO:0008006" key="4">
    <source>
        <dbReference type="Google" id="ProtNLM"/>
    </source>
</evidence>
<keyword evidence="3" id="KW-1185">Reference proteome</keyword>
<feature type="transmembrane region" description="Helical" evidence="1">
    <location>
        <begin position="202"/>
        <end position="221"/>
    </location>
</feature>
<keyword evidence="1" id="KW-1133">Transmembrane helix</keyword>
<dbReference type="RefSeq" id="WP_160608957.1">
    <property type="nucleotide sequence ID" value="NZ_WTYF01000004.1"/>
</dbReference>
<proteinExistence type="predicted"/>
<feature type="transmembrane region" description="Helical" evidence="1">
    <location>
        <begin position="7"/>
        <end position="28"/>
    </location>
</feature>